<dbReference type="PROSITE" id="PS50850">
    <property type="entry name" value="MFS"/>
    <property type="match status" value="1"/>
</dbReference>
<accession>A0A430AHC5</accession>
<dbReference type="GO" id="GO:0005886">
    <property type="term" value="C:plasma membrane"/>
    <property type="evidence" value="ECO:0007669"/>
    <property type="project" value="UniProtKB-SubCell"/>
</dbReference>
<dbReference type="InterPro" id="IPR020846">
    <property type="entry name" value="MFS_dom"/>
</dbReference>
<proteinExistence type="inferred from homology"/>
<comment type="subcellular location">
    <subcellularLocation>
        <location evidence="1 8">Cell membrane</location>
        <topology evidence="1 8">Multi-pass membrane protein</topology>
    </subcellularLocation>
</comment>
<evidence type="ECO:0000256" key="5">
    <source>
        <dbReference type="ARBA" id="ARBA00022692"/>
    </source>
</evidence>
<dbReference type="CDD" id="cd17320">
    <property type="entry name" value="MFS_MdfA_MDR_like"/>
    <property type="match status" value="1"/>
</dbReference>
<evidence type="ECO:0000256" key="7">
    <source>
        <dbReference type="ARBA" id="ARBA00023136"/>
    </source>
</evidence>
<dbReference type="AlphaFoldDB" id="A0A430AHC5"/>
<evidence type="ECO:0000256" key="4">
    <source>
        <dbReference type="ARBA" id="ARBA00022475"/>
    </source>
</evidence>
<dbReference type="RefSeq" id="WP_126825315.1">
    <property type="nucleotide sequence ID" value="NZ_JBHLWU010000002.1"/>
</dbReference>
<evidence type="ECO:0000256" key="8">
    <source>
        <dbReference type="RuleBase" id="RU365088"/>
    </source>
</evidence>
<dbReference type="PANTHER" id="PTHR23502">
    <property type="entry name" value="MAJOR FACILITATOR SUPERFAMILY"/>
    <property type="match status" value="1"/>
</dbReference>
<feature type="transmembrane region" description="Helical" evidence="8">
    <location>
        <begin position="375"/>
        <end position="394"/>
    </location>
</feature>
<protein>
    <recommendedName>
        <fullName evidence="8">Bcr/CflA family efflux transporter</fullName>
    </recommendedName>
</protein>
<dbReference type="GO" id="GO:0042910">
    <property type="term" value="F:xenobiotic transmembrane transporter activity"/>
    <property type="evidence" value="ECO:0007669"/>
    <property type="project" value="InterPro"/>
</dbReference>
<feature type="domain" description="Major facilitator superfamily (MFS) profile" evidence="9">
    <location>
        <begin position="1"/>
        <end position="398"/>
    </location>
</feature>
<comment type="caution">
    <text evidence="8">Lacks conserved residue(s) required for the propagation of feature annotation.</text>
</comment>
<dbReference type="Gene3D" id="1.20.1720.10">
    <property type="entry name" value="Multidrug resistance protein D"/>
    <property type="match status" value="1"/>
</dbReference>
<organism evidence="10 11">
    <name type="scientific">Vagococcus entomophilus</name>
    <dbReference type="NCBI Taxonomy" id="1160095"/>
    <lineage>
        <taxon>Bacteria</taxon>
        <taxon>Bacillati</taxon>
        <taxon>Bacillota</taxon>
        <taxon>Bacilli</taxon>
        <taxon>Lactobacillales</taxon>
        <taxon>Enterococcaceae</taxon>
        <taxon>Vagococcus</taxon>
    </lineage>
</organism>
<feature type="transmembrane region" description="Helical" evidence="8">
    <location>
        <begin position="311"/>
        <end position="337"/>
    </location>
</feature>
<keyword evidence="3 8" id="KW-0813">Transport</keyword>
<keyword evidence="11" id="KW-1185">Reference proteome</keyword>
<keyword evidence="5 8" id="KW-0812">Transmembrane</keyword>
<name>A0A430AHC5_9ENTE</name>
<evidence type="ECO:0000259" key="9">
    <source>
        <dbReference type="PROSITE" id="PS50850"/>
    </source>
</evidence>
<dbReference type="InterPro" id="IPR011701">
    <property type="entry name" value="MFS"/>
</dbReference>
<evidence type="ECO:0000313" key="10">
    <source>
        <dbReference type="EMBL" id="RSU07332.1"/>
    </source>
</evidence>
<evidence type="ECO:0000256" key="2">
    <source>
        <dbReference type="ARBA" id="ARBA00006236"/>
    </source>
</evidence>
<keyword evidence="6 8" id="KW-1133">Transmembrane helix</keyword>
<evidence type="ECO:0000313" key="11">
    <source>
        <dbReference type="Proteomes" id="UP000288669"/>
    </source>
</evidence>
<dbReference type="Pfam" id="PF07690">
    <property type="entry name" value="MFS_1"/>
    <property type="match status" value="1"/>
</dbReference>
<feature type="transmembrane region" description="Helical" evidence="8">
    <location>
        <begin position="253"/>
        <end position="274"/>
    </location>
</feature>
<dbReference type="EMBL" id="NGJZ01000002">
    <property type="protein sequence ID" value="RSU07332.1"/>
    <property type="molecule type" value="Genomic_DNA"/>
</dbReference>
<feature type="transmembrane region" description="Helical" evidence="8">
    <location>
        <begin position="215"/>
        <end position="233"/>
    </location>
</feature>
<dbReference type="InterPro" id="IPR036259">
    <property type="entry name" value="MFS_trans_sf"/>
</dbReference>
<dbReference type="PANTHER" id="PTHR23502:SF137">
    <property type="entry name" value="MAJOR FACILITATOR SUPERFAMILY (MFS) TRANSPORTER-RELATED"/>
    <property type="match status" value="1"/>
</dbReference>
<dbReference type="SUPFAM" id="SSF103473">
    <property type="entry name" value="MFS general substrate transporter"/>
    <property type="match status" value="1"/>
</dbReference>
<gene>
    <name evidence="10" type="ORF">CBF30_08775</name>
</gene>
<dbReference type="NCBIfam" id="TIGR00710">
    <property type="entry name" value="efflux_Bcr_CflA"/>
    <property type="match status" value="1"/>
</dbReference>
<dbReference type="OrthoDB" id="9816041at2"/>
<keyword evidence="7 8" id="KW-0472">Membrane</keyword>
<feature type="transmembrane region" description="Helical" evidence="8">
    <location>
        <begin position="165"/>
        <end position="184"/>
    </location>
</feature>
<comment type="similarity">
    <text evidence="2 8">Belongs to the major facilitator superfamily. Bcr/CmlA family.</text>
</comment>
<feature type="transmembrane region" description="Helical" evidence="8">
    <location>
        <begin position="12"/>
        <end position="32"/>
    </location>
</feature>
<dbReference type="PRINTS" id="PR01036">
    <property type="entry name" value="TCRTETB"/>
</dbReference>
<comment type="caution">
    <text evidence="10">The sequence shown here is derived from an EMBL/GenBank/DDBJ whole genome shotgun (WGS) entry which is preliminary data.</text>
</comment>
<evidence type="ECO:0000256" key="3">
    <source>
        <dbReference type="ARBA" id="ARBA00022448"/>
    </source>
</evidence>
<reference evidence="10 11" key="1">
    <citation type="submission" date="2017-05" db="EMBL/GenBank/DDBJ databases">
        <title>Vagococcus spp. assemblies.</title>
        <authorList>
            <person name="Gulvik C.A."/>
        </authorList>
    </citation>
    <scope>NUCLEOTIDE SEQUENCE [LARGE SCALE GENOMIC DNA]</scope>
    <source>
        <strain evidence="10 11">DSM 24756</strain>
    </source>
</reference>
<dbReference type="GO" id="GO:1990961">
    <property type="term" value="P:xenobiotic detoxification by transmembrane export across the plasma membrane"/>
    <property type="evidence" value="ECO:0007669"/>
    <property type="project" value="InterPro"/>
</dbReference>
<sequence length="398" mass="43460">MEKNIVTKNKKIHLALLICLVGFPQISETIYSPSLTEIARSYHISLNLAQMTLSIYFLAFALGVFFWGISSDYLGRRKAMNFGILFYVLGSLFCFYSTSALSLFIGRFIQAFGASTGSVTTQTILRDCYQGNDRHRLFGKISAALSFSPAIGPLVGGFIGEYSGFRAMFLFLVLMGLILLFWSVSSLRETKPNKVLSFSTSTILGVGKAMLVDRYTLSFGLQIGIFNGILFSYHSEAPTIFIQKFHFSQSSYGFMGCIVALATLLGAWISSKALKTKSANLIIKDGIKLAFSGALLLCVIVLLAVPLSIQILIYIVGTFILLAGIGMALPNCLSLALTKFSKVVGTAGALLSLGYYIIVSSCTFLISIFHTGSIAVFPLFSVFLLVLSFLCIRLENEH</sequence>
<evidence type="ECO:0000256" key="1">
    <source>
        <dbReference type="ARBA" id="ARBA00004651"/>
    </source>
</evidence>
<dbReference type="InterPro" id="IPR004812">
    <property type="entry name" value="Efflux_drug-R_Bcr/CmlA"/>
</dbReference>
<feature type="transmembrane region" description="Helical" evidence="8">
    <location>
        <begin position="44"/>
        <end position="67"/>
    </location>
</feature>
<dbReference type="Proteomes" id="UP000288669">
    <property type="component" value="Unassembled WGS sequence"/>
</dbReference>
<feature type="transmembrane region" description="Helical" evidence="8">
    <location>
        <begin position="349"/>
        <end position="369"/>
    </location>
</feature>
<feature type="transmembrane region" description="Helical" evidence="8">
    <location>
        <begin position="79"/>
        <end position="98"/>
    </location>
</feature>
<keyword evidence="4 8" id="KW-1003">Cell membrane</keyword>
<feature type="transmembrane region" description="Helical" evidence="8">
    <location>
        <begin position="286"/>
        <end position="305"/>
    </location>
</feature>
<evidence type="ECO:0000256" key="6">
    <source>
        <dbReference type="ARBA" id="ARBA00022989"/>
    </source>
</evidence>